<dbReference type="InterPro" id="IPR008320">
    <property type="entry name" value="UCP032025"/>
</dbReference>
<sequence>MLHIMKVAVGVQDIEHLLEINRSLAKENGGYPYTLTRFPPKQIADILDQGSLYRVIKGIMCCRQIIKDFIPSTRENGSPCIKILLEPEIIRTHSIPIKPFQGWRYLKPETAPADLSRNNIISRTNLPLKMKQDLKELGLIDY</sequence>
<dbReference type="Proteomes" id="UP001431634">
    <property type="component" value="Unassembled WGS sequence"/>
</dbReference>
<dbReference type="Pfam" id="PF07370">
    <property type="entry name" value="DUF1489"/>
    <property type="match status" value="1"/>
</dbReference>
<keyword evidence="2" id="KW-1185">Reference proteome</keyword>
<comment type="caution">
    <text evidence="1">The sequence shown here is derived from an EMBL/GenBank/DDBJ whole genome shotgun (WGS) entry which is preliminary data.</text>
</comment>
<evidence type="ECO:0000313" key="1">
    <source>
        <dbReference type="EMBL" id="MDI2091556.1"/>
    </source>
</evidence>
<protein>
    <submittedName>
        <fullName evidence="1">DUF1489 domain-containing protein</fullName>
    </submittedName>
</protein>
<accession>A0ABT6Q4R9</accession>
<proteinExistence type="predicted"/>
<dbReference type="EMBL" id="JASBAO010000001">
    <property type="protein sequence ID" value="MDI2091556.1"/>
    <property type="molecule type" value="Genomic_DNA"/>
</dbReference>
<name>A0ABT6Q4R9_9PROT</name>
<gene>
    <name evidence="1" type="ORF">QJV27_09295</name>
</gene>
<dbReference type="PIRSF" id="PIRSF032025">
    <property type="entry name" value="UCP032025"/>
    <property type="match status" value="1"/>
</dbReference>
<evidence type="ECO:0000313" key="2">
    <source>
        <dbReference type="Proteomes" id="UP001431634"/>
    </source>
</evidence>
<reference evidence="1" key="1">
    <citation type="submission" date="2023-05" db="EMBL/GenBank/DDBJ databases">
        <title>Whole genome sequence of Commensalibacter sp.</title>
        <authorList>
            <person name="Charoenyingcharoen P."/>
            <person name="Yukphan P."/>
        </authorList>
    </citation>
    <scope>NUCLEOTIDE SEQUENCE</scope>
    <source>
        <strain evidence="1">TBRC 16381</strain>
    </source>
</reference>
<organism evidence="1 2">
    <name type="scientific">Commensalibacter oyaizuii</name>
    <dbReference type="NCBI Taxonomy" id="3043873"/>
    <lineage>
        <taxon>Bacteria</taxon>
        <taxon>Pseudomonadati</taxon>
        <taxon>Pseudomonadota</taxon>
        <taxon>Alphaproteobacteria</taxon>
        <taxon>Acetobacterales</taxon>
        <taxon>Acetobacteraceae</taxon>
    </lineage>
</organism>
<dbReference type="RefSeq" id="WP_281448646.1">
    <property type="nucleotide sequence ID" value="NZ_JASBAO010000001.1"/>
</dbReference>